<feature type="region of interest" description="Disordered" evidence="1">
    <location>
        <begin position="764"/>
        <end position="798"/>
    </location>
</feature>
<dbReference type="Proteomes" id="UP000481288">
    <property type="component" value="Unassembled WGS sequence"/>
</dbReference>
<feature type="compositionally biased region" description="Low complexity" evidence="1">
    <location>
        <begin position="487"/>
        <end position="500"/>
    </location>
</feature>
<dbReference type="EMBL" id="QGMG01000567">
    <property type="protein sequence ID" value="TVY52687.1"/>
    <property type="molecule type" value="Genomic_DNA"/>
</dbReference>
<organism evidence="2 3">
    <name type="scientific">Lachnellula cervina</name>
    <dbReference type="NCBI Taxonomy" id="1316786"/>
    <lineage>
        <taxon>Eukaryota</taxon>
        <taxon>Fungi</taxon>
        <taxon>Dikarya</taxon>
        <taxon>Ascomycota</taxon>
        <taxon>Pezizomycotina</taxon>
        <taxon>Leotiomycetes</taxon>
        <taxon>Helotiales</taxon>
        <taxon>Lachnaceae</taxon>
        <taxon>Lachnellula</taxon>
    </lineage>
</organism>
<feature type="compositionally biased region" description="Polar residues" evidence="1">
    <location>
        <begin position="574"/>
        <end position="586"/>
    </location>
</feature>
<comment type="caution">
    <text evidence="2">The sequence shown here is derived from an EMBL/GenBank/DDBJ whole genome shotgun (WGS) entry which is preliminary data.</text>
</comment>
<feature type="compositionally biased region" description="Basic residues" evidence="1">
    <location>
        <begin position="543"/>
        <end position="553"/>
    </location>
</feature>
<dbReference type="OrthoDB" id="5389734at2759"/>
<gene>
    <name evidence="2" type="ORF">LCER1_G008707</name>
</gene>
<feature type="compositionally biased region" description="Low complexity" evidence="1">
    <location>
        <begin position="411"/>
        <end position="424"/>
    </location>
</feature>
<evidence type="ECO:0000313" key="2">
    <source>
        <dbReference type="EMBL" id="TVY52687.1"/>
    </source>
</evidence>
<feature type="region of interest" description="Disordered" evidence="1">
    <location>
        <begin position="699"/>
        <end position="728"/>
    </location>
</feature>
<name>A0A7D8UQE2_9HELO</name>
<proteinExistence type="predicted"/>
<feature type="region of interest" description="Disordered" evidence="1">
    <location>
        <begin position="404"/>
        <end position="640"/>
    </location>
</feature>
<evidence type="ECO:0000313" key="3">
    <source>
        <dbReference type="Proteomes" id="UP000481288"/>
    </source>
</evidence>
<protein>
    <submittedName>
        <fullName evidence="2">Uncharacterized protein</fullName>
    </submittedName>
</protein>
<sequence length="798" mass="89073">MAFFYDSDEEHGLGGLPIILEPDNESNPSPMRRSSYDDSKFNRPNYDGASYKGDSDSEYGDEEDEVSQLNGATYEDTSAVPQLNASRYNGSEVPRLTEPSHDDISSRRLREHDDTMKEVGVPFDTMKEVHIESLPQPSAPSPAVQGQVHVPTHPIASMQDAFAESMVEVSGGITSEPKIKVGSAALRRKLLLDQEINEETHASRWRQKPGQQYHELWKLMAQISFGIYLLLNGLAKDDDQVMNILQGHVDEVDEFLETTLEDFDLADGDIEERLDLLKMPLENIKIFDAMLEDRNFRVQIVNGNERIEHVITRTAKAMNDALKDVTQGMDACKEFTIYLAREQDAAVWRRERPDMQKVFDAMKGNVEGWYKAYVSLQTKGNNLGVALVQLGTIVAEMDKRAGHISRKQARLSGSLSSSPPSLSPRASKQMRQSMLRSLPPDPTVITPAIKATLPAFGMVDDRERSPGPEPEHRQELDAQSFAPTENESPAPSELAAPEPEFILKPHTYTPVSSPKPPSAVRAPSAPSPVIQQAPEPSPPKPKFSMRKRFSLKRKTSEMTIKASPILSNDELLSPRQSVRSGQSPSGSALREREHIADTPPSRGLDSAYCSDVEKKEKKSPYSGWTHPALIRTPPTTNSPRMVNIPARQASHDTLPPALTRDFMPSPRSDQQFFRPVQASPNSPLQRPWTAAPANIDHLHSNSSSSNLRFGATPTPSNLGTRRGAPSTMGMSVMTDMTMMTENGKKVKKKRSALGWLKKQFSLSEEEKAAFEERRRGADQNHYRQERGQQRWLDGKRIR</sequence>
<feature type="compositionally biased region" description="Polar residues" evidence="1">
    <location>
        <begin position="67"/>
        <end position="77"/>
    </location>
</feature>
<evidence type="ECO:0000256" key="1">
    <source>
        <dbReference type="SAM" id="MobiDB-lite"/>
    </source>
</evidence>
<keyword evidence="3" id="KW-1185">Reference proteome</keyword>
<dbReference type="AlphaFoldDB" id="A0A7D8UQE2"/>
<feature type="compositionally biased region" description="Low complexity" evidence="1">
    <location>
        <begin position="518"/>
        <end position="529"/>
    </location>
</feature>
<reference evidence="2 3" key="1">
    <citation type="submission" date="2018-05" db="EMBL/GenBank/DDBJ databases">
        <title>Whole genome sequencing for identification of molecular markers to develop diagnostic detection tools for the regulated plant pathogen Lachnellula willkommii.</title>
        <authorList>
            <person name="Giroux E."/>
            <person name="Bilodeau G."/>
        </authorList>
    </citation>
    <scope>NUCLEOTIDE SEQUENCE [LARGE SCALE GENOMIC DNA]</scope>
    <source>
        <strain evidence="2 3">CBS 625.97</strain>
    </source>
</reference>
<accession>A0A7D8UQE2</accession>
<feature type="region of interest" description="Disordered" evidence="1">
    <location>
        <begin position="1"/>
        <end position="77"/>
    </location>
</feature>
<feature type="compositionally biased region" description="Basic and acidic residues" evidence="1">
    <location>
        <begin position="459"/>
        <end position="476"/>
    </location>
</feature>
<feature type="compositionally biased region" description="Acidic residues" evidence="1">
    <location>
        <begin position="56"/>
        <end position="66"/>
    </location>
</feature>